<evidence type="ECO:0000313" key="2">
    <source>
        <dbReference type="EMBL" id="RVW58342.1"/>
    </source>
</evidence>
<name>A0A438FED7_VITVI</name>
<feature type="region of interest" description="Disordered" evidence="1">
    <location>
        <begin position="1"/>
        <end position="21"/>
    </location>
</feature>
<dbReference type="Proteomes" id="UP000288805">
    <property type="component" value="Unassembled WGS sequence"/>
</dbReference>
<gene>
    <name evidence="2" type="ORF">CK203_116027</name>
</gene>
<dbReference type="EMBL" id="QGNW01000959">
    <property type="protein sequence ID" value="RVW58342.1"/>
    <property type="molecule type" value="Genomic_DNA"/>
</dbReference>
<evidence type="ECO:0000256" key="1">
    <source>
        <dbReference type="SAM" id="MobiDB-lite"/>
    </source>
</evidence>
<accession>A0A438FED7</accession>
<dbReference type="AlphaFoldDB" id="A0A438FED7"/>
<sequence length="421" mass="47914">MKKARVSAPVEPSEPQPPTIESQIPSRMTLEVVIRRPMVTQPPIEARAQRFLSFTLEVPFGAPDDSKGFLLSRVALDFYQSMTTHRVWDPTVIHFSIDGHHGILGAIHIAEALCIPYEPVRPEDYRVWAHPSQSDMVHILSKGTSTRSYLLRKKLPPSMFFLDALLHHNLFPLQHMVQRRGALLEALFQISEGFFFGPHHLIMAGLLYFEEKVHRKKILKADAIPLLFPRLLCQILEHLGYHSEPQLERRCIFREIFTLDKWTSMMAYDAQPGAPTGPEHPEIAQPKDPQSHLLLFLPLPGLSQLYQLHPSLIHLSVVSLYPFQSLKAYVILCPADGGRMCTSRSAYRHPRTQHTAILRLIQQHLGILSPPEHDMLGPLEPTDPSQDAPPAELWTLTPSTGPTRLVFKRKERNEKVGVFQF</sequence>
<evidence type="ECO:0000313" key="3">
    <source>
        <dbReference type="Proteomes" id="UP000288805"/>
    </source>
</evidence>
<reference evidence="2 3" key="1">
    <citation type="journal article" date="2018" name="PLoS Genet.">
        <title>Population sequencing reveals clonal diversity and ancestral inbreeding in the grapevine cultivar Chardonnay.</title>
        <authorList>
            <person name="Roach M.J."/>
            <person name="Johnson D.L."/>
            <person name="Bohlmann J."/>
            <person name="van Vuuren H.J."/>
            <person name="Jones S.J."/>
            <person name="Pretorius I.S."/>
            <person name="Schmidt S.A."/>
            <person name="Borneman A.R."/>
        </authorList>
    </citation>
    <scope>NUCLEOTIDE SEQUENCE [LARGE SCALE GENOMIC DNA]</scope>
    <source>
        <strain evidence="3">cv. Chardonnay</strain>
        <tissue evidence="2">Leaf</tissue>
    </source>
</reference>
<comment type="caution">
    <text evidence="2">The sequence shown here is derived from an EMBL/GenBank/DDBJ whole genome shotgun (WGS) entry which is preliminary data.</text>
</comment>
<organism evidence="2 3">
    <name type="scientific">Vitis vinifera</name>
    <name type="common">Grape</name>
    <dbReference type="NCBI Taxonomy" id="29760"/>
    <lineage>
        <taxon>Eukaryota</taxon>
        <taxon>Viridiplantae</taxon>
        <taxon>Streptophyta</taxon>
        <taxon>Embryophyta</taxon>
        <taxon>Tracheophyta</taxon>
        <taxon>Spermatophyta</taxon>
        <taxon>Magnoliopsida</taxon>
        <taxon>eudicotyledons</taxon>
        <taxon>Gunneridae</taxon>
        <taxon>Pentapetalae</taxon>
        <taxon>rosids</taxon>
        <taxon>Vitales</taxon>
        <taxon>Vitaceae</taxon>
        <taxon>Viteae</taxon>
        <taxon>Vitis</taxon>
    </lineage>
</organism>
<proteinExistence type="predicted"/>
<protein>
    <submittedName>
        <fullName evidence="2">Uncharacterized protein</fullName>
    </submittedName>
</protein>